<dbReference type="OMA" id="SRCPDNM"/>
<dbReference type="NCBIfam" id="TIGR01489">
    <property type="entry name" value="DKMTPPase-SF"/>
    <property type="match status" value="1"/>
</dbReference>
<reference evidence="8" key="2">
    <citation type="submission" date="2021-03" db="UniProtKB">
        <authorList>
            <consortium name="EnsemblPlants"/>
        </authorList>
    </citation>
    <scope>IDENTIFICATION</scope>
</reference>
<feature type="active site" description="Nucleophile" evidence="5">
    <location>
        <position position="9"/>
    </location>
</feature>
<dbReference type="RefSeq" id="XP_021728869.1">
    <property type="nucleotide sequence ID" value="XM_021873177.1"/>
</dbReference>
<dbReference type="KEGG" id="cqi:110695909"/>
<dbReference type="PANTHER" id="PTHR20889">
    <property type="entry name" value="PHOSPHATASE, ORPHAN 1, 2"/>
    <property type="match status" value="1"/>
</dbReference>
<comment type="cofactor">
    <cofactor evidence="1 7">
        <name>Mg(2+)</name>
        <dbReference type="ChEBI" id="CHEBI:18420"/>
    </cofactor>
</comment>
<dbReference type="AlphaFoldDB" id="A0A803KVJ3"/>
<dbReference type="PANTHER" id="PTHR20889:SF12">
    <property type="entry name" value="LP01149P"/>
    <property type="match status" value="1"/>
</dbReference>
<dbReference type="GO" id="GO:0046872">
    <property type="term" value="F:metal ion binding"/>
    <property type="evidence" value="ECO:0007669"/>
    <property type="project" value="UniProtKB-KW"/>
</dbReference>
<dbReference type="EnsemblPlants" id="AUR62003051-RA">
    <property type="protein sequence ID" value="AUR62003051-RA:cds"/>
    <property type="gene ID" value="AUR62003051"/>
</dbReference>
<feature type="binding site" evidence="6">
    <location>
        <position position="20"/>
    </location>
    <ligand>
        <name>substrate</name>
    </ligand>
</feature>
<dbReference type="SUPFAM" id="SSF56784">
    <property type="entry name" value="HAD-like"/>
    <property type="match status" value="1"/>
</dbReference>
<evidence type="ECO:0000256" key="1">
    <source>
        <dbReference type="ARBA" id="ARBA00001946"/>
    </source>
</evidence>
<reference evidence="8" key="1">
    <citation type="journal article" date="2017" name="Nature">
        <title>The genome of Chenopodium quinoa.</title>
        <authorList>
            <person name="Jarvis D.E."/>
            <person name="Ho Y.S."/>
            <person name="Lightfoot D.J."/>
            <person name="Schmoeckel S.M."/>
            <person name="Li B."/>
            <person name="Borm T.J.A."/>
            <person name="Ohyanagi H."/>
            <person name="Mineta K."/>
            <person name="Michell C.T."/>
            <person name="Saber N."/>
            <person name="Kharbatia N.M."/>
            <person name="Rupper R.R."/>
            <person name="Sharp A.R."/>
            <person name="Dally N."/>
            <person name="Boughton B.A."/>
            <person name="Woo Y.H."/>
            <person name="Gao G."/>
            <person name="Schijlen E.G.W.M."/>
            <person name="Guo X."/>
            <person name="Momin A.A."/>
            <person name="Negrao S."/>
            <person name="Al-Babili S."/>
            <person name="Gehring C."/>
            <person name="Roessner U."/>
            <person name="Jung C."/>
            <person name="Murphy K."/>
            <person name="Arold S.T."/>
            <person name="Gojobori T."/>
            <person name="van der Linden C.G."/>
            <person name="van Loo E.N."/>
            <person name="Jellen E.N."/>
            <person name="Maughan P.J."/>
            <person name="Tester M."/>
        </authorList>
    </citation>
    <scope>NUCLEOTIDE SEQUENCE [LARGE SCALE GENOMIC DNA]</scope>
    <source>
        <strain evidence="8">cv. PI 614886</strain>
    </source>
</reference>
<dbReference type="OrthoDB" id="10267182at2759"/>
<dbReference type="Gene3D" id="3.40.50.1000">
    <property type="entry name" value="HAD superfamily/HAD-like"/>
    <property type="match status" value="1"/>
</dbReference>
<evidence type="ECO:0000256" key="5">
    <source>
        <dbReference type="PIRSR" id="PIRSR031051-1"/>
    </source>
</evidence>
<gene>
    <name evidence="8" type="primary">LOC110695909</name>
</gene>
<protein>
    <submittedName>
        <fullName evidence="8">Uncharacterized protein</fullName>
    </submittedName>
</protein>
<feature type="binding site" evidence="6">
    <location>
        <position position="96"/>
    </location>
    <ligand>
        <name>substrate</name>
    </ligand>
</feature>
<dbReference type="GeneID" id="110695909"/>
<dbReference type="Gramene" id="AUR62003051-RA">
    <property type="protein sequence ID" value="AUR62003051-RA:cds"/>
    <property type="gene ID" value="AUR62003051"/>
</dbReference>
<name>A0A803KVJ3_CHEQI</name>
<dbReference type="PIRSF" id="PIRSF031051">
    <property type="entry name" value="PyrdxlP_Pase_PHOSPHO2"/>
    <property type="match status" value="1"/>
</dbReference>
<feature type="binding site" evidence="7">
    <location>
        <position position="177"/>
    </location>
    <ligand>
        <name>Mg(2+)</name>
        <dbReference type="ChEBI" id="CHEBI:18420"/>
    </ligand>
</feature>
<dbReference type="InterPro" id="IPR006384">
    <property type="entry name" value="HAD_hydro_PyrdxlP_Pase-like"/>
</dbReference>
<evidence type="ECO:0000256" key="2">
    <source>
        <dbReference type="ARBA" id="ARBA00022723"/>
    </source>
</evidence>
<evidence type="ECO:0000313" key="9">
    <source>
        <dbReference type="Proteomes" id="UP000596660"/>
    </source>
</evidence>
<dbReference type="InterPro" id="IPR023214">
    <property type="entry name" value="HAD_sf"/>
</dbReference>
<keyword evidence="2 7" id="KW-0479">Metal-binding</keyword>
<dbReference type="InterPro" id="IPR036412">
    <property type="entry name" value="HAD-like_sf"/>
</dbReference>
<dbReference type="NCBIfam" id="TIGR01488">
    <property type="entry name" value="HAD-SF-IB"/>
    <property type="match status" value="1"/>
</dbReference>
<keyword evidence="9" id="KW-1185">Reference proteome</keyword>
<dbReference type="Proteomes" id="UP000596660">
    <property type="component" value="Unplaced"/>
</dbReference>
<proteinExistence type="predicted"/>
<evidence type="ECO:0000256" key="3">
    <source>
        <dbReference type="ARBA" id="ARBA00022801"/>
    </source>
</evidence>
<feature type="binding site" evidence="7">
    <location>
        <position position="11"/>
    </location>
    <ligand>
        <name>Mg(2+)</name>
        <dbReference type="ChEBI" id="CHEBI:18420"/>
    </ligand>
</feature>
<sequence length="272" mass="30746">MEGLMVVFDFDKTIIDCDSDEWVVNEFGFTSLFNKLLLVNTPWNTIMDTLMNEMHKQGVTIDDIVQVLKRVPIHPRVVPAIKSAHAAGCDLRIVSDANTFFIETVLDHLGAKDCFSEINTNPSYVDQEGRLRILPLHDFTKSPHGCNNPCPSNMCKGLVIKRLLSEQESKKFIYLGDGLGDYCPSLMLRESDHVMPRKNFPVYDLISRNSNLIKAKIHEWEDGRDLERVLLSIIQGIISNGDDSNVAQLLNHEILHVTSSHQALPQARRIPV</sequence>
<dbReference type="Pfam" id="PF06888">
    <property type="entry name" value="Put_Phosphatase"/>
    <property type="match status" value="1"/>
</dbReference>
<keyword evidence="4 7" id="KW-0460">Magnesium</keyword>
<evidence type="ECO:0000313" key="8">
    <source>
        <dbReference type="EnsemblPlants" id="AUR62003051-RA:cds"/>
    </source>
</evidence>
<evidence type="ECO:0000256" key="6">
    <source>
        <dbReference type="PIRSR" id="PIRSR031051-2"/>
    </source>
</evidence>
<dbReference type="GO" id="GO:0016791">
    <property type="term" value="F:phosphatase activity"/>
    <property type="evidence" value="ECO:0007669"/>
    <property type="project" value="InterPro"/>
</dbReference>
<feature type="binding site" evidence="7">
    <location>
        <position position="9"/>
    </location>
    <ligand>
        <name>Mg(2+)</name>
        <dbReference type="ChEBI" id="CHEBI:18420"/>
    </ligand>
</feature>
<accession>A0A803KVJ3</accession>
<organism evidence="8 9">
    <name type="scientific">Chenopodium quinoa</name>
    <name type="common">Quinoa</name>
    <dbReference type="NCBI Taxonomy" id="63459"/>
    <lineage>
        <taxon>Eukaryota</taxon>
        <taxon>Viridiplantae</taxon>
        <taxon>Streptophyta</taxon>
        <taxon>Embryophyta</taxon>
        <taxon>Tracheophyta</taxon>
        <taxon>Spermatophyta</taxon>
        <taxon>Magnoliopsida</taxon>
        <taxon>eudicotyledons</taxon>
        <taxon>Gunneridae</taxon>
        <taxon>Pentapetalae</taxon>
        <taxon>Caryophyllales</taxon>
        <taxon>Chenopodiaceae</taxon>
        <taxon>Chenopodioideae</taxon>
        <taxon>Atripliceae</taxon>
        <taxon>Chenopodium</taxon>
    </lineage>
</organism>
<feature type="active site" description="Proton donor" evidence="5">
    <location>
        <position position="11"/>
    </location>
</feature>
<evidence type="ECO:0000256" key="4">
    <source>
        <dbReference type="ARBA" id="ARBA00022842"/>
    </source>
</evidence>
<evidence type="ECO:0000256" key="7">
    <source>
        <dbReference type="PIRSR" id="PIRSR031051-3"/>
    </source>
</evidence>
<keyword evidence="3" id="KW-0378">Hydrolase</keyword>
<dbReference type="InterPro" id="IPR016965">
    <property type="entry name" value="Pase_PHOSPHO-typ"/>
</dbReference>